<protein>
    <submittedName>
        <fullName evidence="2">DUF3150 domain-containing protein</fullName>
    </submittedName>
</protein>
<reference evidence="2 3" key="2">
    <citation type="submission" date="2019-01" db="EMBL/GenBank/DDBJ databases">
        <title>Motilimonas pumilus sp. nov., isolated from the gut of sea cucumber (Apostichopus japonicus).</title>
        <authorList>
            <person name="Wang F.-Q."/>
            <person name="Ren L.-H."/>
            <person name="Lin Y.-W."/>
            <person name="Sun G.-H."/>
            <person name="Du Z.-J."/>
            <person name="Zhao J.-X."/>
            <person name="Liu X.-J."/>
            <person name="Liu L.-J."/>
        </authorList>
    </citation>
    <scope>NUCLEOTIDE SEQUENCE [LARGE SCALE GENOMIC DNA]</scope>
    <source>
        <strain evidence="2 3">PLHSC7-2</strain>
    </source>
</reference>
<proteinExistence type="predicted"/>
<comment type="caution">
    <text evidence="2">The sequence shown here is derived from an EMBL/GenBank/DDBJ whole genome shotgun (WGS) entry which is preliminary data.</text>
</comment>
<accession>A0A418YA20</accession>
<evidence type="ECO:0000313" key="2">
    <source>
        <dbReference type="EMBL" id="RJG38785.1"/>
    </source>
</evidence>
<dbReference type="AlphaFoldDB" id="A0A418YA20"/>
<sequence>MSNEIKIAGMTPVFFNMHLWSGGGSLKPSDIGLHEDEVPKDLVNLGRIVAVKPCDLRWFLSKRKNLAYFLDNVGVRHAGGWLIPDSALEETKAKFEQATRDFLVEKQTFISRVERLIDESIEEAMAAGSPRLAEAIQNIAKRPDELEAIMQFSWSHLQDETGQIARSLLDNIAWLASKAKATVFNQQRKNPNKVTRGTFKGLVAIQKKMEGLSYLHSSLTPAAQRIADVLRKVDMRDGEKSTELSEQQWFELELLLSFLSDPEQLSNYASRCQSEASGAALNQPADSMAESQPAETLPDAHSDNVVLVSTEAASAAPTTSPHFSAAF</sequence>
<feature type="region of interest" description="Disordered" evidence="1">
    <location>
        <begin position="277"/>
        <end position="298"/>
    </location>
</feature>
<dbReference type="Proteomes" id="UP000283255">
    <property type="component" value="Unassembled WGS sequence"/>
</dbReference>
<dbReference type="Pfam" id="PF11348">
    <property type="entry name" value="DUF3150"/>
    <property type="match status" value="1"/>
</dbReference>
<evidence type="ECO:0000313" key="3">
    <source>
        <dbReference type="Proteomes" id="UP000283255"/>
    </source>
</evidence>
<name>A0A418YA20_9GAMM</name>
<evidence type="ECO:0000256" key="1">
    <source>
        <dbReference type="SAM" id="MobiDB-lite"/>
    </source>
</evidence>
<dbReference type="RefSeq" id="WP_119912332.1">
    <property type="nucleotide sequence ID" value="NZ_QZCH01000038.1"/>
</dbReference>
<gene>
    <name evidence="2" type="ORF">D1Z90_18750</name>
</gene>
<dbReference type="InterPro" id="IPR021496">
    <property type="entry name" value="DUF3150"/>
</dbReference>
<dbReference type="EMBL" id="QZCH01000038">
    <property type="protein sequence ID" value="RJG38785.1"/>
    <property type="molecule type" value="Genomic_DNA"/>
</dbReference>
<keyword evidence="3" id="KW-1185">Reference proteome</keyword>
<organism evidence="2 3">
    <name type="scientific">Motilimonas pumila</name>
    <dbReference type="NCBI Taxonomy" id="2303987"/>
    <lineage>
        <taxon>Bacteria</taxon>
        <taxon>Pseudomonadati</taxon>
        <taxon>Pseudomonadota</taxon>
        <taxon>Gammaproteobacteria</taxon>
        <taxon>Alteromonadales</taxon>
        <taxon>Alteromonadales genera incertae sedis</taxon>
        <taxon>Motilimonas</taxon>
    </lineage>
</organism>
<reference evidence="2 3" key="1">
    <citation type="submission" date="2018-09" db="EMBL/GenBank/DDBJ databases">
        <authorList>
            <person name="Wang F."/>
        </authorList>
    </citation>
    <scope>NUCLEOTIDE SEQUENCE [LARGE SCALE GENOMIC DNA]</scope>
    <source>
        <strain evidence="2 3">PLHSC7-2</strain>
    </source>
</reference>